<evidence type="ECO:0000313" key="2">
    <source>
        <dbReference type="Proteomes" id="UP000789920"/>
    </source>
</evidence>
<feature type="non-terminal residue" evidence="1">
    <location>
        <position position="132"/>
    </location>
</feature>
<reference evidence="1" key="1">
    <citation type="submission" date="2021-06" db="EMBL/GenBank/DDBJ databases">
        <authorList>
            <person name="Kallberg Y."/>
            <person name="Tangrot J."/>
            <person name="Rosling A."/>
        </authorList>
    </citation>
    <scope>NUCLEOTIDE SEQUENCE</scope>
    <source>
        <strain evidence="1">MA461A</strain>
    </source>
</reference>
<dbReference type="Proteomes" id="UP000789920">
    <property type="component" value="Unassembled WGS sequence"/>
</dbReference>
<sequence>MERVHLAESLDELRDTINTLSIGDSIEKYGYDFPFEIEGRLDLIDYAGFDYIGTYEYEKMVKHLVLRDESNFPTNMLLEKINEFVKAKNIYLPNDHIGIFLASPQNQHLFEKISFEGIIVSYNKANIRNNLD</sequence>
<protein>
    <submittedName>
        <fullName evidence="1">2465_t:CDS:1</fullName>
    </submittedName>
</protein>
<accession>A0ACA9PIE0</accession>
<keyword evidence="2" id="KW-1185">Reference proteome</keyword>
<evidence type="ECO:0000313" key="1">
    <source>
        <dbReference type="EMBL" id="CAG8707927.1"/>
    </source>
</evidence>
<name>A0ACA9PIE0_9GLOM</name>
<organism evidence="1 2">
    <name type="scientific">Racocetra persica</name>
    <dbReference type="NCBI Taxonomy" id="160502"/>
    <lineage>
        <taxon>Eukaryota</taxon>
        <taxon>Fungi</taxon>
        <taxon>Fungi incertae sedis</taxon>
        <taxon>Mucoromycota</taxon>
        <taxon>Glomeromycotina</taxon>
        <taxon>Glomeromycetes</taxon>
        <taxon>Diversisporales</taxon>
        <taxon>Gigasporaceae</taxon>
        <taxon>Racocetra</taxon>
    </lineage>
</organism>
<comment type="caution">
    <text evidence="1">The sequence shown here is derived from an EMBL/GenBank/DDBJ whole genome shotgun (WGS) entry which is preliminary data.</text>
</comment>
<dbReference type="EMBL" id="CAJVQC010020436">
    <property type="protein sequence ID" value="CAG8707927.1"/>
    <property type="molecule type" value="Genomic_DNA"/>
</dbReference>
<gene>
    <name evidence="1" type="ORF">RPERSI_LOCUS10347</name>
</gene>
<proteinExistence type="predicted"/>